<dbReference type="PANTHER" id="PTHR22576">
    <property type="entry name" value="MUCOSA ASSOCIATED LYMPHOID TISSUE LYMPHOMA TRANSLOCATION PROTEIN 1/PARACASPASE"/>
    <property type="match status" value="1"/>
</dbReference>
<keyword evidence="4" id="KW-1185">Reference proteome</keyword>
<dbReference type="Proteomes" id="UP001055093">
    <property type="component" value="Unassembled WGS sequence"/>
</dbReference>
<sequence length="479" mass="52955">MSDQAAPAYARKVALIIGNNDYRYLPKLRNAVNDARLLANRLSSADYEIELCENIRLTEFNRALKIFRSKLVSGSLGVLWYSGHGVQSGGRNYLIPVNAELYAHNDLHGQSISLTDTLDRFDRTSHNALLVFIDACRRDLFLENNTRDITSATGLNLAHTRTPQGTYIVYSAGSNQAALDSLGRGDDSPNGLFARELIPRMTEPGVDVETAFKQARRVVRECARSIGKEQDPAYYNELSDDVCLIEAKIACSGNASASPTNAVEPDTINGSSPADGSLPSEAPTVLIRSPKWLDKPFISDTKSPREAIASHTDTRSWATWANEKLYSYLINNRIADVAKIQHPSKLIAKRVVNGFQFVTFDDGFEICPYLSQVSVFRTFANAISSLTATQGTPLISKISSSFLRLMRLGRAHSEIYEADTVDFDASKYYGQIVAKVTYRNKPGLLMIDPGYGSYILHSGPHFYPTAEQFSISRHTDAES</sequence>
<evidence type="ECO:0000256" key="1">
    <source>
        <dbReference type="SAM" id="MobiDB-lite"/>
    </source>
</evidence>
<protein>
    <recommendedName>
        <fullName evidence="2">Caspase family p20 domain-containing protein</fullName>
    </recommendedName>
</protein>
<dbReference type="SUPFAM" id="SSF52129">
    <property type="entry name" value="Caspase-like"/>
    <property type="match status" value="1"/>
</dbReference>
<accession>A0ABQ4V1Q1</accession>
<dbReference type="RefSeq" id="WP_238308855.1">
    <property type="nucleotide sequence ID" value="NZ_BPRE01000027.1"/>
</dbReference>
<dbReference type="Pfam" id="PF00656">
    <property type="entry name" value="Peptidase_C14"/>
    <property type="match status" value="1"/>
</dbReference>
<dbReference type="EMBL" id="BPRE01000027">
    <property type="protein sequence ID" value="GJE78521.1"/>
    <property type="molecule type" value="Genomic_DNA"/>
</dbReference>
<name>A0ABQ4V1Q1_9HYPH</name>
<dbReference type="InterPro" id="IPR001309">
    <property type="entry name" value="Pept_C14_p20"/>
</dbReference>
<feature type="region of interest" description="Disordered" evidence="1">
    <location>
        <begin position="255"/>
        <end position="282"/>
    </location>
</feature>
<reference evidence="3" key="2">
    <citation type="submission" date="2021-08" db="EMBL/GenBank/DDBJ databases">
        <authorList>
            <person name="Tani A."/>
            <person name="Ola A."/>
            <person name="Ogura Y."/>
            <person name="Katsura K."/>
            <person name="Hayashi T."/>
        </authorList>
    </citation>
    <scope>NUCLEOTIDE SEQUENCE</scope>
    <source>
        <strain evidence="3">DSM 14458</strain>
    </source>
</reference>
<proteinExistence type="predicted"/>
<feature type="domain" description="Caspase family p20" evidence="2">
    <location>
        <begin position="10"/>
        <end position="140"/>
    </location>
</feature>
<dbReference type="PANTHER" id="PTHR22576:SF37">
    <property type="entry name" value="MUCOSA-ASSOCIATED LYMPHOID TISSUE LYMPHOMA TRANSLOCATION PROTEIN 1"/>
    <property type="match status" value="1"/>
</dbReference>
<dbReference type="PROSITE" id="PS50208">
    <property type="entry name" value="CASPASE_P20"/>
    <property type="match status" value="1"/>
</dbReference>
<comment type="caution">
    <text evidence="3">The sequence shown here is derived from an EMBL/GenBank/DDBJ whole genome shotgun (WGS) entry which is preliminary data.</text>
</comment>
<dbReference type="InterPro" id="IPR029030">
    <property type="entry name" value="Caspase-like_dom_sf"/>
</dbReference>
<reference evidence="3" key="1">
    <citation type="journal article" date="2021" name="Front. Microbiol.">
        <title>Comprehensive Comparative Genomics and Phenotyping of Methylobacterium Species.</title>
        <authorList>
            <person name="Alessa O."/>
            <person name="Ogura Y."/>
            <person name="Fujitani Y."/>
            <person name="Takami H."/>
            <person name="Hayashi T."/>
            <person name="Sahin N."/>
            <person name="Tani A."/>
        </authorList>
    </citation>
    <scope>NUCLEOTIDE SEQUENCE</scope>
    <source>
        <strain evidence="3">DSM 14458</strain>
    </source>
</reference>
<organism evidence="3 4">
    <name type="scientific">Methylorubrum suomiense</name>
    <dbReference type="NCBI Taxonomy" id="144191"/>
    <lineage>
        <taxon>Bacteria</taxon>
        <taxon>Pseudomonadati</taxon>
        <taxon>Pseudomonadota</taxon>
        <taxon>Alphaproteobacteria</taxon>
        <taxon>Hyphomicrobiales</taxon>
        <taxon>Methylobacteriaceae</taxon>
        <taxon>Methylorubrum</taxon>
    </lineage>
</organism>
<dbReference type="InterPro" id="IPR011600">
    <property type="entry name" value="Pept_C14_caspase"/>
</dbReference>
<evidence type="ECO:0000313" key="4">
    <source>
        <dbReference type="Proteomes" id="UP001055093"/>
    </source>
</evidence>
<dbReference type="Gene3D" id="3.40.50.1460">
    <property type="match status" value="1"/>
</dbReference>
<evidence type="ECO:0000313" key="3">
    <source>
        <dbReference type="EMBL" id="GJE78521.1"/>
    </source>
</evidence>
<evidence type="ECO:0000259" key="2">
    <source>
        <dbReference type="PROSITE" id="PS50208"/>
    </source>
</evidence>
<gene>
    <name evidence="3" type="ORF">BGCPKDLD_5138</name>
</gene>
<dbReference type="InterPro" id="IPR052039">
    <property type="entry name" value="Caspase-related_regulators"/>
</dbReference>